<dbReference type="KEGG" id="pno:SNOG_02481"/>
<accession>Q0V0I3</accession>
<evidence type="ECO:0000256" key="1">
    <source>
        <dbReference type="SAM" id="MobiDB-lite"/>
    </source>
</evidence>
<evidence type="ECO:0000313" key="2">
    <source>
        <dbReference type="EMBL" id="EAT90693.1"/>
    </source>
</evidence>
<gene>
    <name evidence="2" type="ORF">SNOG_02481</name>
</gene>
<feature type="compositionally biased region" description="Polar residues" evidence="1">
    <location>
        <begin position="72"/>
        <end position="81"/>
    </location>
</feature>
<proteinExistence type="predicted"/>
<evidence type="ECO:0000313" key="3">
    <source>
        <dbReference type="Proteomes" id="UP000001055"/>
    </source>
</evidence>
<name>Q0V0I3_PHANO</name>
<reference evidence="3" key="1">
    <citation type="journal article" date="2007" name="Plant Cell">
        <title>Dothideomycete-plant interactions illuminated by genome sequencing and EST analysis of the wheat pathogen Stagonospora nodorum.</title>
        <authorList>
            <person name="Hane J.K."/>
            <person name="Lowe R.G."/>
            <person name="Solomon P.S."/>
            <person name="Tan K.C."/>
            <person name="Schoch C.L."/>
            <person name="Spatafora J.W."/>
            <person name="Crous P.W."/>
            <person name="Kodira C."/>
            <person name="Birren B.W."/>
            <person name="Galagan J.E."/>
            <person name="Torriani S.F."/>
            <person name="McDonald B.A."/>
            <person name="Oliver R.P."/>
        </authorList>
    </citation>
    <scope>NUCLEOTIDE SEQUENCE [LARGE SCALE GENOMIC DNA]</scope>
    <source>
        <strain evidence="3">SN15 / ATCC MYA-4574 / FGSC 10173</strain>
    </source>
</reference>
<dbReference type="RefSeq" id="XP_001793087.1">
    <property type="nucleotide sequence ID" value="XM_001793035.1"/>
</dbReference>
<organism evidence="2 3">
    <name type="scientific">Phaeosphaeria nodorum (strain SN15 / ATCC MYA-4574 / FGSC 10173)</name>
    <name type="common">Glume blotch fungus</name>
    <name type="synonym">Parastagonospora nodorum</name>
    <dbReference type="NCBI Taxonomy" id="321614"/>
    <lineage>
        <taxon>Eukaryota</taxon>
        <taxon>Fungi</taxon>
        <taxon>Dikarya</taxon>
        <taxon>Ascomycota</taxon>
        <taxon>Pezizomycotina</taxon>
        <taxon>Dothideomycetes</taxon>
        <taxon>Pleosporomycetidae</taxon>
        <taxon>Pleosporales</taxon>
        <taxon>Pleosporineae</taxon>
        <taxon>Phaeosphaeriaceae</taxon>
        <taxon>Parastagonospora</taxon>
    </lineage>
</organism>
<dbReference type="EMBL" id="CH445327">
    <property type="protein sequence ID" value="EAT90693.1"/>
    <property type="molecule type" value="Genomic_DNA"/>
</dbReference>
<dbReference type="AlphaFoldDB" id="Q0V0I3"/>
<feature type="region of interest" description="Disordered" evidence="1">
    <location>
        <begin position="68"/>
        <end position="89"/>
    </location>
</feature>
<sequence>MANQHRPYTVINPCATLIDGTGDDVSGMFHLLTCGHIIAVDDENRRCGRNCAQAVMWAVTHAFISNTDKKTQVTSDQGSPPTAQPDAGS</sequence>
<dbReference type="HOGENOM" id="CLU_2455484_0_0_1"/>
<protein>
    <submittedName>
        <fullName evidence="2">Uncharacterized protein</fullName>
    </submittedName>
</protein>
<dbReference type="VEuPathDB" id="FungiDB:JI435_024810"/>
<dbReference type="Proteomes" id="UP000001055">
    <property type="component" value="Unassembled WGS sequence"/>
</dbReference>
<dbReference type="GeneID" id="5969937"/>
<dbReference type="InParanoid" id="Q0V0I3"/>